<reference evidence="2" key="1">
    <citation type="submission" date="2006-10" db="EMBL/GenBank/DDBJ databases">
        <authorList>
            <person name="Amadeo P."/>
            <person name="Zhao Q."/>
            <person name="Wortman J."/>
            <person name="Fraser-Liggett C."/>
            <person name="Carlton J."/>
        </authorList>
    </citation>
    <scope>NUCLEOTIDE SEQUENCE</scope>
    <source>
        <strain evidence="2">G3</strain>
    </source>
</reference>
<dbReference type="VEuPathDB" id="TrichDB:TVAG_148560"/>
<organism evidence="2 3">
    <name type="scientific">Trichomonas vaginalis (strain ATCC PRA-98 / G3)</name>
    <dbReference type="NCBI Taxonomy" id="412133"/>
    <lineage>
        <taxon>Eukaryota</taxon>
        <taxon>Metamonada</taxon>
        <taxon>Parabasalia</taxon>
        <taxon>Trichomonadida</taxon>
        <taxon>Trichomonadidae</taxon>
        <taxon>Trichomonas</taxon>
    </lineage>
</organism>
<name>A2FF00_TRIV3</name>
<keyword evidence="3" id="KW-1185">Reference proteome</keyword>
<keyword evidence="1" id="KW-0812">Transmembrane</keyword>
<accession>A2FF00</accession>
<evidence type="ECO:0000313" key="2">
    <source>
        <dbReference type="EMBL" id="EAX96504.1"/>
    </source>
</evidence>
<proteinExistence type="predicted"/>
<keyword evidence="1" id="KW-0472">Membrane</keyword>
<dbReference type="Proteomes" id="UP000001542">
    <property type="component" value="Unassembled WGS sequence"/>
</dbReference>
<keyword evidence="1" id="KW-1133">Transmembrane helix</keyword>
<dbReference type="AlphaFoldDB" id="A2FF00"/>
<protein>
    <submittedName>
        <fullName evidence="2">Uncharacterized protein</fullName>
    </submittedName>
</protein>
<dbReference type="EMBL" id="DS113755">
    <property type="protein sequence ID" value="EAX96504.1"/>
    <property type="molecule type" value="Genomic_DNA"/>
</dbReference>
<dbReference type="VEuPathDB" id="TrichDB:TVAGG3_0661210"/>
<evidence type="ECO:0000313" key="3">
    <source>
        <dbReference type="Proteomes" id="UP000001542"/>
    </source>
</evidence>
<dbReference type="InParanoid" id="A2FF00"/>
<evidence type="ECO:0000256" key="1">
    <source>
        <dbReference type="SAM" id="Phobius"/>
    </source>
</evidence>
<feature type="transmembrane region" description="Helical" evidence="1">
    <location>
        <begin position="45"/>
        <end position="64"/>
    </location>
</feature>
<gene>
    <name evidence="2" type="ORF">TVAG_148560</name>
</gene>
<dbReference type="RefSeq" id="XP_001309434.1">
    <property type="nucleotide sequence ID" value="XM_001309433.1"/>
</dbReference>
<sequence length="100" mass="11309">MPDFKSMPKEDDLVHYIVTAKTTPNQSSIPALIQTDPYFKKTMEIVGVICGTLLLLSFVFCCIFNHHKDSHHDIDVLLITNKDVEEDTNDSVKTDLIESV</sequence>
<reference evidence="2" key="2">
    <citation type="journal article" date="2007" name="Science">
        <title>Draft genome sequence of the sexually transmitted pathogen Trichomonas vaginalis.</title>
        <authorList>
            <person name="Carlton J.M."/>
            <person name="Hirt R.P."/>
            <person name="Silva J.C."/>
            <person name="Delcher A.L."/>
            <person name="Schatz M."/>
            <person name="Zhao Q."/>
            <person name="Wortman J.R."/>
            <person name="Bidwell S.L."/>
            <person name="Alsmark U.C.M."/>
            <person name="Besteiro S."/>
            <person name="Sicheritz-Ponten T."/>
            <person name="Noel C.J."/>
            <person name="Dacks J.B."/>
            <person name="Foster P.G."/>
            <person name="Simillion C."/>
            <person name="Van de Peer Y."/>
            <person name="Miranda-Saavedra D."/>
            <person name="Barton G.J."/>
            <person name="Westrop G.D."/>
            <person name="Mueller S."/>
            <person name="Dessi D."/>
            <person name="Fiori P.L."/>
            <person name="Ren Q."/>
            <person name="Paulsen I."/>
            <person name="Zhang H."/>
            <person name="Bastida-Corcuera F.D."/>
            <person name="Simoes-Barbosa A."/>
            <person name="Brown M.T."/>
            <person name="Hayes R.D."/>
            <person name="Mukherjee M."/>
            <person name="Okumura C.Y."/>
            <person name="Schneider R."/>
            <person name="Smith A.J."/>
            <person name="Vanacova S."/>
            <person name="Villalvazo M."/>
            <person name="Haas B.J."/>
            <person name="Pertea M."/>
            <person name="Feldblyum T.V."/>
            <person name="Utterback T.R."/>
            <person name="Shu C.L."/>
            <person name="Osoegawa K."/>
            <person name="de Jong P.J."/>
            <person name="Hrdy I."/>
            <person name="Horvathova L."/>
            <person name="Zubacova Z."/>
            <person name="Dolezal P."/>
            <person name="Malik S.B."/>
            <person name="Logsdon J.M. Jr."/>
            <person name="Henze K."/>
            <person name="Gupta A."/>
            <person name="Wang C.C."/>
            <person name="Dunne R.L."/>
            <person name="Upcroft J.A."/>
            <person name="Upcroft P."/>
            <person name="White O."/>
            <person name="Salzberg S.L."/>
            <person name="Tang P."/>
            <person name="Chiu C.-H."/>
            <person name="Lee Y.-S."/>
            <person name="Embley T.M."/>
            <person name="Coombs G.H."/>
            <person name="Mottram J.C."/>
            <person name="Tachezy J."/>
            <person name="Fraser-Liggett C.M."/>
            <person name="Johnson P.J."/>
        </authorList>
    </citation>
    <scope>NUCLEOTIDE SEQUENCE [LARGE SCALE GENOMIC DNA]</scope>
    <source>
        <strain evidence="2">G3</strain>
    </source>
</reference>
<dbReference type="KEGG" id="tva:75665630"/>